<dbReference type="InterPro" id="IPR026341">
    <property type="entry name" value="T9SS_type_B"/>
</dbReference>
<dbReference type="EMBL" id="WXYO01000014">
    <property type="protein sequence ID" value="NAS14467.1"/>
    <property type="molecule type" value="Genomic_DNA"/>
</dbReference>
<proteinExistence type="predicted"/>
<feature type="compositionally biased region" description="Low complexity" evidence="1">
    <location>
        <begin position="1508"/>
        <end position="1528"/>
    </location>
</feature>
<dbReference type="RefSeq" id="WP_161437515.1">
    <property type="nucleotide sequence ID" value="NZ_WXYO01000014.1"/>
</dbReference>
<accession>A0A6L9EI51</accession>
<name>A0A6L9EI51_9FLAO</name>
<dbReference type="InterPro" id="IPR005046">
    <property type="entry name" value="DUF285"/>
</dbReference>
<dbReference type="Pfam" id="PF13585">
    <property type="entry name" value="CHU_C"/>
    <property type="match status" value="1"/>
</dbReference>
<dbReference type="NCBIfam" id="TIGR02167">
    <property type="entry name" value="Liste_lipo_26"/>
    <property type="match status" value="17"/>
</dbReference>
<protein>
    <submittedName>
        <fullName evidence="2">BspA family leucine-rich repeat surface protein</fullName>
    </submittedName>
</protein>
<evidence type="ECO:0000313" key="3">
    <source>
        <dbReference type="Proteomes" id="UP000475249"/>
    </source>
</evidence>
<sequence>METNYITGLKRPLFTFFTYLLFSTGLFAQSEFITTWNTSNTGTSDGNSITIPAVGTYDVDLGNDGTYDLLDQTGTTTIDVTAYGHTAGELQVALRNAASGTGTLTRIYFNGTGDRDKLLSVDQWGSSISWSNMNRAFLGCSNLEVKATDAPDLSGITDMGSMFRLCTSMTGSIGFSNWNTANVTNMGAVFLDAYAFNGDVASWNTANVTIMTSMFSNAKVFNQDISSWNTAKVTGMGYMFGGAYVFDRDISTWDISSVTRISGMFANAWAFNQDIGSWNTANVTSMSQMFYNADTFDQNINSWDTSSVTDMSEMFFNADAFNGNISSWNTSSVTSMKSMFMGASAFDKDIGSWDTSNVTDMSNMLRGTTVFDQDIGAWDLGKLADGTYMLNYSGLSVANWDATLIGWYNQNFTNTPAIGALGLAYCEAVSERSALTFNITGDRRSTTPPTASCKAATLQLNANGTANLDASLVDGGSDGCGISLGLSKSSFTTSNLGANTVTLTATDYNSNTNSCQATVTVLAYPTTTFVTTWDTTKSGTSNGNSITIPVTGTYDVDLGGDGTYELLDQTGTITIDVTSYNFTAGEIQVAIRNAASASGDLSRIHFNNGGDKEKLLSVDQWGSSISWSTMEKAFYGCSNLDVKATDAPDLGGVTSMSHMFSRCYSLSGTTGFSNWNTSTVTDMSYMFDQTYAFDQAIGSWNTTSVTNMSGMFFSSSFNQDISTWDTSGVTDMGELFREAHAFDKSISSWNTSAVTDMSYMFSGASAFDQAIGAWDVSKVTDMGGMLQGASAFNQAISAWNTSKVTDMGGMFQSASAFNQDISTWDVAAVTNMAWMLAGASTFNRDISSWNTSNVTTMKSMFYNTTAFNRNIGSWNTNSVKDMSTMFYNANVFNGDISSWDTSNVTNMSGMFQYATAFDGAIGYWNTASVTNMSWMFHYASAFNQNLGNWDLGQLTSGRDMLNNSALSVANWDATLIGWYNQSFTNTPTIGASGLVYCSAGTERAALTLGISGDSAETNKPTPKCKAATLQLNANGTATLTADLVDDGSSDDCGDVSLELSKTSFTTANLGANTVTLTVTDPNGNTDSCQATVTVEDGAFITTWDTTNTGTSDGNSITLPLTGTYDVDLGNDGTYDLLDQTGTTTIDVTSYGYTAGEIQVALRDAVSGTGKLTRIYFNNTGDKQKLLSVDQWGNISWSTMNRAFSGCSNMDVKASDAPDLSSLTDMASMFRHCAALKGTIGFYDWNTSGVTNMGALFLEAETFNGDVGFWNTSNVTIMASMFGNAKAFNQDISTWNTSKVTDMGYMFHSAWVFDQDISSWDVSSVTRISGMFANAWAFNQDIGSWNTSKVTSMSQMFYSTDAFNQDINSWDTSSVTDMSEMFFFASAFNQTISAWNTSAVTDMSSMFFNATIFDQNLGAWDLGQLTDGTLMLNSSGLSVANWDATLIGWYNQGFTNTPTIGASGLKYCNADTERAALTFNIIGDNKNCSGAGDPGGRLFVQNPKGDGTNSNDLSGSPDLSGSGLSLNSDGTDDKDLGGLPDLGKLGFSPNGDGINDTFSISWLRRDYPNYTMAIYDQNGTPVYKGDAGTLDWDGSATGQGITMADGKLPNGVYYYTIVFGDGRTPSAQGFVYLKR</sequence>
<dbReference type="NCBIfam" id="TIGR04131">
    <property type="entry name" value="Bac_Flav_CTERM"/>
    <property type="match status" value="1"/>
</dbReference>
<gene>
    <name evidence="2" type="ORF">GTQ38_20825</name>
</gene>
<dbReference type="InterPro" id="IPR013783">
    <property type="entry name" value="Ig-like_fold"/>
</dbReference>
<feature type="region of interest" description="Disordered" evidence="1">
    <location>
        <begin position="1491"/>
        <end position="1534"/>
    </location>
</feature>
<evidence type="ECO:0000313" key="2">
    <source>
        <dbReference type="EMBL" id="NAS14467.1"/>
    </source>
</evidence>
<organism evidence="2 3">
    <name type="scientific">Poritiphilus flavus</name>
    <dbReference type="NCBI Taxonomy" id="2697053"/>
    <lineage>
        <taxon>Bacteria</taxon>
        <taxon>Pseudomonadati</taxon>
        <taxon>Bacteroidota</taxon>
        <taxon>Flavobacteriia</taxon>
        <taxon>Flavobacteriales</taxon>
        <taxon>Flavobacteriaceae</taxon>
        <taxon>Poritiphilus</taxon>
    </lineage>
</organism>
<reference evidence="2 3" key="1">
    <citation type="submission" date="2020-01" db="EMBL/GenBank/DDBJ databases">
        <title>Bacteria diversity of Porities sp.</title>
        <authorList>
            <person name="Wang G."/>
        </authorList>
    </citation>
    <scope>NUCLEOTIDE SEQUENCE [LARGE SCALE GENOMIC DNA]</scope>
    <source>
        <strain evidence="2 3">R33</strain>
    </source>
</reference>
<dbReference type="Gene3D" id="2.60.40.10">
    <property type="entry name" value="Immunoglobulins"/>
    <property type="match status" value="1"/>
</dbReference>
<keyword evidence="3" id="KW-1185">Reference proteome</keyword>
<dbReference type="Proteomes" id="UP000475249">
    <property type="component" value="Unassembled WGS sequence"/>
</dbReference>
<comment type="caution">
    <text evidence="2">The sequence shown here is derived from an EMBL/GenBank/DDBJ whole genome shotgun (WGS) entry which is preliminary data.</text>
</comment>
<dbReference type="InterPro" id="IPR011889">
    <property type="entry name" value="Liste_lipo_26"/>
</dbReference>
<dbReference type="Pfam" id="PF03382">
    <property type="entry name" value="DUF285"/>
    <property type="match status" value="5"/>
</dbReference>
<evidence type="ECO:0000256" key="1">
    <source>
        <dbReference type="SAM" id="MobiDB-lite"/>
    </source>
</evidence>